<dbReference type="Gene3D" id="1.10.418.10">
    <property type="entry name" value="Calponin-like domain"/>
    <property type="match status" value="2"/>
</dbReference>
<organism evidence="4 5">
    <name type="scientific">Meloidogyne incognita</name>
    <name type="common">Southern root-knot nematode worm</name>
    <name type="synonym">Oxyuris incognita</name>
    <dbReference type="NCBI Taxonomy" id="6306"/>
    <lineage>
        <taxon>Eukaryota</taxon>
        <taxon>Metazoa</taxon>
        <taxon>Ecdysozoa</taxon>
        <taxon>Nematoda</taxon>
        <taxon>Chromadorea</taxon>
        <taxon>Rhabditida</taxon>
        <taxon>Tylenchina</taxon>
        <taxon>Tylenchomorpha</taxon>
        <taxon>Tylenchoidea</taxon>
        <taxon>Meloidogynidae</taxon>
        <taxon>Meloidogyninae</taxon>
        <taxon>Meloidogyne</taxon>
        <taxon>Meloidogyne incognita group</taxon>
    </lineage>
</organism>
<dbReference type="GO" id="GO:0007015">
    <property type="term" value="P:actin filament organization"/>
    <property type="evidence" value="ECO:0007669"/>
    <property type="project" value="TreeGrafter"/>
</dbReference>
<dbReference type="InterPro" id="IPR036872">
    <property type="entry name" value="CH_dom_sf"/>
</dbReference>
<dbReference type="Pfam" id="PF00307">
    <property type="entry name" value="CH"/>
    <property type="match status" value="2"/>
</dbReference>
<evidence type="ECO:0000256" key="2">
    <source>
        <dbReference type="RuleBase" id="RU361224"/>
    </source>
</evidence>
<dbReference type="InterPro" id="IPR003096">
    <property type="entry name" value="SM22_calponin"/>
</dbReference>
<dbReference type="PRINTS" id="PR00888">
    <property type="entry name" value="SM22CALPONIN"/>
</dbReference>
<dbReference type="GO" id="GO:0015629">
    <property type="term" value="C:actin cytoskeleton"/>
    <property type="evidence" value="ECO:0007669"/>
    <property type="project" value="TreeGrafter"/>
</dbReference>
<dbReference type="SUPFAM" id="SSF47576">
    <property type="entry name" value="Calponin-homology domain, CH-domain"/>
    <property type="match status" value="2"/>
</dbReference>
<proteinExistence type="inferred from homology"/>
<dbReference type="InterPro" id="IPR050606">
    <property type="entry name" value="Calponin-like"/>
</dbReference>
<sequence>MSEIRAKKSGLAAEAQQKVHGKFDSQFAQQIFGWISCVTGETLPTTGDINEFISTLKDGVLLCKLVNALSRNSDEKVNNSVLPFRYAANIAYFLSFVGNYVGKNELFQTVDLYEGQDPNSVLVCLAALARKSEKVFGKPGLGPKEAEGGTPHHLKTGEAIIGLQAGSSKGATQSGMENKIKRSRGMRLMSEIRAEKSGLAAEAQQKVHGKFDSQFAQQIFGWISCVTGETLPTTGDINEFISTLKDGVLLCKLANTLSPNSIKKVNTSTLAFKQMENISFFLSFVGNYVGKNELFQTVDLYEGQDPNSVLVCLAALARKSEKVFGKPGLGPKEAEGEKRQWTPHQLKAGETIIGLQAGSNKGATQSGMIMGNTRHM</sequence>
<dbReference type="PROSITE" id="PS01052">
    <property type="entry name" value="CALPONIN_1"/>
    <property type="match status" value="1"/>
</dbReference>
<reference evidence="5" key="1">
    <citation type="submission" date="2022-11" db="UniProtKB">
        <authorList>
            <consortium name="WormBaseParasite"/>
        </authorList>
    </citation>
    <scope>IDENTIFICATION</scope>
</reference>
<dbReference type="GO" id="GO:0051015">
    <property type="term" value="F:actin filament binding"/>
    <property type="evidence" value="ECO:0007669"/>
    <property type="project" value="TreeGrafter"/>
</dbReference>
<dbReference type="AlphaFoldDB" id="A0A914M9V1"/>
<feature type="domain" description="Calponin-homology (CH)" evidence="3">
    <location>
        <begin position="25"/>
        <end position="133"/>
    </location>
</feature>
<dbReference type="InterPro" id="IPR001715">
    <property type="entry name" value="CH_dom"/>
</dbReference>
<evidence type="ECO:0000313" key="5">
    <source>
        <dbReference type="WBParaSite" id="Minc3s01502g24306"/>
    </source>
</evidence>
<accession>A0A914M9V1</accession>
<comment type="similarity">
    <text evidence="1 2">Belongs to the calponin family.</text>
</comment>
<dbReference type="PROSITE" id="PS50021">
    <property type="entry name" value="CH"/>
    <property type="match status" value="2"/>
</dbReference>
<keyword evidence="4" id="KW-1185">Reference proteome</keyword>
<dbReference type="InterPro" id="IPR000557">
    <property type="entry name" value="Calponin_repeat"/>
</dbReference>
<evidence type="ECO:0000313" key="4">
    <source>
        <dbReference type="Proteomes" id="UP000887563"/>
    </source>
</evidence>
<evidence type="ECO:0000256" key="1">
    <source>
        <dbReference type="ARBA" id="ARBA00009631"/>
    </source>
</evidence>
<name>A0A914M9V1_MELIC</name>
<evidence type="ECO:0000259" key="3">
    <source>
        <dbReference type="PROSITE" id="PS50021"/>
    </source>
</evidence>
<protein>
    <recommendedName>
        <fullName evidence="2">Transgelin</fullName>
    </recommendedName>
</protein>
<feature type="domain" description="Calponin-homology (CH)" evidence="3">
    <location>
        <begin position="213"/>
        <end position="321"/>
    </location>
</feature>
<dbReference type="Pfam" id="PF00402">
    <property type="entry name" value="Calponin"/>
    <property type="match status" value="2"/>
</dbReference>
<dbReference type="PANTHER" id="PTHR47385:SF14">
    <property type="entry name" value="TRANSGELIN"/>
    <property type="match status" value="1"/>
</dbReference>
<dbReference type="Proteomes" id="UP000887563">
    <property type="component" value="Unplaced"/>
</dbReference>
<dbReference type="SMART" id="SM00033">
    <property type="entry name" value="CH"/>
    <property type="match status" value="2"/>
</dbReference>
<dbReference type="PANTHER" id="PTHR47385">
    <property type="entry name" value="CALPONIN"/>
    <property type="match status" value="1"/>
</dbReference>
<dbReference type="WBParaSite" id="Minc3s01502g24306">
    <property type="protein sequence ID" value="Minc3s01502g24306"/>
    <property type="gene ID" value="Minc3s01502g24306"/>
</dbReference>
<dbReference type="PROSITE" id="PS51122">
    <property type="entry name" value="CALPONIN_2"/>
    <property type="match status" value="1"/>
</dbReference>